<keyword evidence="9" id="KW-0472">Membrane</keyword>
<feature type="domain" description="Histidine kinase/HSP90-like ATPase" evidence="10">
    <location>
        <begin position="505"/>
        <end position="600"/>
    </location>
</feature>
<proteinExistence type="predicted"/>
<dbReference type="Gene3D" id="1.20.5.1930">
    <property type="match status" value="1"/>
</dbReference>
<keyword evidence="7" id="KW-0067">ATP-binding</keyword>
<comment type="catalytic activity">
    <reaction evidence="1">
        <text>ATP + protein L-histidine = ADP + protein N-phospho-L-histidine.</text>
        <dbReference type="EC" id="2.7.13.3"/>
    </reaction>
</comment>
<dbReference type="GO" id="GO:0016020">
    <property type="term" value="C:membrane"/>
    <property type="evidence" value="ECO:0007669"/>
    <property type="project" value="InterPro"/>
</dbReference>
<sequence>MVLIPMFALGAGTLVIWLGAVLLPLTLLIGSGFAGLSRARLRIWGRALPAPRYRERSPGVSGLLGLLADPRRWLDLLFESLIAFPLRTAAFTLAVSWTAVALGGVTYWLWGHAIPGDEYRGLGHLLLGALHALGLLPGMESNYLAESLVNLMTGSVFLVTLPFVMRGLALLDATVTTAALGAPAHGSGPGGEPVATWPQRAGSTGDTAPREWSADAWTWLAAAVVAVVLLAVGWPVLAAVYAVPVAVAMLLALAHSGALLLAVRQPMAAVALGTAAGLGGALASYPVTGLPWPWPVPAMLAQLVVMVLVALRAPWGLALAAWALPAAGSFMFMPFLPGSRVDGALANVIVLASVGAAVALVGALLRLWLLSRGALVAERRVGAVQEAKRRELEERNRIARELHDVVAHSMSVISVQAATAQYRLPGVDARIAREFDSIAGSARQALGEMRALLALLRGADRAPLAPQPHLGDLAGLIESTRQSGARIEFTETAAPGQDPAAIPPATGVTAYRIVQEGLSNALRHAPGAAVRVRVDLDGEYLRITVTNGPVRAEDSARAGTAGGAGLGLAGLRERAEALGGSLDAGPEPDGSFTLRAQLPAG</sequence>
<keyword evidence="3" id="KW-0597">Phosphoprotein</keyword>
<feature type="transmembrane region" description="Helical" evidence="9">
    <location>
        <begin position="269"/>
        <end position="288"/>
    </location>
</feature>
<comment type="caution">
    <text evidence="11">The sequence shown here is derived from an EMBL/GenBank/DDBJ whole genome shotgun (WGS) entry which is preliminary data.</text>
</comment>
<dbReference type="Pfam" id="PF07730">
    <property type="entry name" value="HisKA_3"/>
    <property type="match status" value="1"/>
</dbReference>
<feature type="transmembrane region" description="Helical" evidence="9">
    <location>
        <begin position="89"/>
        <end position="110"/>
    </location>
</feature>
<dbReference type="CDD" id="cd16917">
    <property type="entry name" value="HATPase_UhpB-NarQ-NarX-like"/>
    <property type="match status" value="1"/>
</dbReference>
<dbReference type="GO" id="GO:0005524">
    <property type="term" value="F:ATP binding"/>
    <property type="evidence" value="ECO:0007669"/>
    <property type="project" value="UniProtKB-KW"/>
</dbReference>
<evidence type="ECO:0000256" key="1">
    <source>
        <dbReference type="ARBA" id="ARBA00000085"/>
    </source>
</evidence>
<protein>
    <recommendedName>
        <fullName evidence="2">histidine kinase</fullName>
        <ecNumber evidence="2">2.7.13.3</ecNumber>
    </recommendedName>
</protein>
<name>A0A8J2XK71_9MICO</name>
<dbReference type="GO" id="GO:0000155">
    <property type="term" value="F:phosphorelay sensor kinase activity"/>
    <property type="evidence" value="ECO:0007669"/>
    <property type="project" value="InterPro"/>
</dbReference>
<reference evidence="11" key="2">
    <citation type="submission" date="2020-09" db="EMBL/GenBank/DDBJ databases">
        <authorList>
            <person name="Sun Q."/>
            <person name="Zhou Y."/>
        </authorList>
    </citation>
    <scope>NUCLEOTIDE SEQUENCE</scope>
    <source>
        <strain evidence="11">CGMCC 1.12785</strain>
    </source>
</reference>
<dbReference type="SMART" id="SM00387">
    <property type="entry name" value="HATPase_c"/>
    <property type="match status" value="1"/>
</dbReference>
<evidence type="ECO:0000313" key="11">
    <source>
        <dbReference type="EMBL" id="GGA12206.1"/>
    </source>
</evidence>
<feature type="transmembrane region" description="Helical" evidence="9">
    <location>
        <begin position="348"/>
        <end position="370"/>
    </location>
</feature>
<feature type="transmembrane region" description="Helical" evidence="9">
    <location>
        <begin position="216"/>
        <end position="234"/>
    </location>
</feature>
<evidence type="ECO:0000313" key="12">
    <source>
        <dbReference type="Proteomes" id="UP000616114"/>
    </source>
</evidence>
<evidence type="ECO:0000256" key="9">
    <source>
        <dbReference type="SAM" id="Phobius"/>
    </source>
</evidence>
<dbReference type="GO" id="GO:0046983">
    <property type="term" value="F:protein dimerization activity"/>
    <property type="evidence" value="ECO:0007669"/>
    <property type="project" value="InterPro"/>
</dbReference>
<feature type="transmembrane region" description="Helical" evidence="9">
    <location>
        <begin position="6"/>
        <end position="36"/>
    </location>
</feature>
<dbReference type="InterPro" id="IPR003594">
    <property type="entry name" value="HATPase_dom"/>
</dbReference>
<feature type="transmembrane region" description="Helical" evidence="9">
    <location>
        <begin position="240"/>
        <end position="262"/>
    </location>
</feature>
<evidence type="ECO:0000259" key="10">
    <source>
        <dbReference type="SMART" id="SM00387"/>
    </source>
</evidence>
<evidence type="ECO:0000256" key="5">
    <source>
        <dbReference type="ARBA" id="ARBA00022741"/>
    </source>
</evidence>
<evidence type="ECO:0000256" key="8">
    <source>
        <dbReference type="ARBA" id="ARBA00023012"/>
    </source>
</evidence>
<keyword evidence="8" id="KW-0902">Two-component regulatory system</keyword>
<evidence type="ECO:0000256" key="4">
    <source>
        <dbReference type="ARBA" id="ARBA00022679"/>
    </source>
</evidence>
<dbReference type="AlphaFoldDB" id="A0A8J2XK71"/>
<dbReference type="SUPFAM" id="SSF55874">
    <property type="entry name" value="ATPase domain of HSP90 chaperone/DNA topoisomerase II/histidine kinase"/>
    <property type="match status" value="1"/>
</dbReference>
<accession>A0A8J2XK71</accession>
<dbReference type="EMBL" id="BMFY01000005">
    <property type="protein sequence ID" value="GGA12206.1"/>
    <property type="molecule type" value="Genomic_DNA"/>
</dbReference>
<dbReference type="EC" id="2.7.13.3" evidence="2"/>
<organism evidence="11 12">
    <name type="scientific">Sediminivirga luteola</name>
    <dbReference type="NCBI Taxonomy" id="1774748"/>
    <lineage>
        <taxon>Bacteria</taxon>
        <taxon>Bacillati</taxon>
        <taxon>Actinomycetota</taxon>
        <taxon>Actinomycetes</taxon>
        <taxon>Micrococcales</taxon>
        <taxon>Brevibacteriaceae</taxon>
        <taxon>Sediminivirga</taxon>
    </lineage>
</organism>
<dbReference type="Pfam" id="PF02518">
    <property type="entry name" value="HATPase_c"/>
    <property type="match status" value="1"/>
</dbReference>
<evidence type="ECO:0000256" key="6">
    <source>
        <dbReference type="ARBA" id="ARBA00022777"/>
    </source>
</evidence>
<keyword evidence="4" id="KW-0808">Transferase</keyword>
<keyword evidence="12" id="KW-1185">Reference proteome</keyword>
<evidence type="ECO:0000256" key="7">
    <source>
        <dbReference type="ARBA" id="ARBA00022840"/>
    </source>
</evidence>
<keyword evidence="9" id="KW-1133">Transmembrane helix</keyword>
<dbReference type="InterPro" id="IPR036890">
    <property type="entry name" value="HATPase_C_sf"/>
</dbReference>
<dbReference type="InterPro" id="IPR025828">
    <property type="entry name" value="Put_sensor_dom"/>
</dbReference>
<dbReference type="Gene3D" id="3.30.565.10">
    <property type="entry name" value="Histidine kinase-like ATPase, C-terminal domain"/>
    <property type="match status" value="1"/>
</dbReference>
<evidence type="ECO:0000256" key="3">
    <source>
        <dbReference type="ARBA" id="ARBA00022553"/>
    </source>
</evidence>
<keyword evidence="6 11" id="KW-0418">Kinase</keyword>
<evidence type="ECO:0000256" key="2">
    <source>
        <dbReference type="ARBA" id="ARBA00012438"/>
    </source>
</evidence>
<feature type="transmembrane region" description="Helical" evidence="9">
    <location>
        <begin position="143"/>
        <end position="164"/>
    </location>
</feature>
<feature type="transmembrane region" description="Helical" evidence="9">
    <location>
        <begin position="294"/>
        <end position="311"/>
    </location>
</feature>
<dbReference type="PANTHER" id="PTHR24421:SF10">
    <property type="entry name" value="NITRATE_NITRITE SENSOR PROTEIN NARQ"/>
    <property type="match status" value="1"/>
</dbReference>
<dbReference type="Proteomes" id="UP000616114">
    <property type="component" value="Unassembled WGS sequence"/>
</dbReference>
<dbReference type="InterPro" id="IPR050482">
    <property type="entry name" value="Sensor_HK_TwoCompSys"/>
</dbReference>
<reference evidence="11" key="1">
    <citation type="journal article" date="2014" name="Int. J. Syst. Evol. Microbiol.">
        <title>Complete genome sequence of Corynebacterium casei LMG S-19264T (=DSM 44701T), isolated from a smear-ripened cheese.</title>
        <authorList>
            <consortium name="US DOE Joint Genome Institute (JGI-PGF)"/>
            <person name="Walter F."/>
            <person name="Albersmeier A."/>
            <person name="Kalinowski J."/>
            <person name="Ruckert C."/>
        </authorList>
    </citation>
    <scope>NUCLEOTIDE SEQUENCE</scope>
    <source>
        <strain evidence="11">CGMCC 1.12785</strain>
    </source>
</reference>
<dbReference type="Pfam" id="PF13796">
    <property type="entry name" value="Sensor"/>
    <property type="match status" value="1"/>
</dbReference>
<gene>
    <name evidence="11" type="ORF">GCM10011333_13780</name>
</gene>
<dbReference type="PANTHER" id="PTHR24421">
    <property type="entry name" value="NITRATE/NITRITE SENSOR PROTEIN NARX-RELATED"/>
    <property type="match status" value="1"/>
</dbReference>
<keyword evidence="9" id="KW-0812">Transmembrane</keyword>
<feature type="transmembrane region" description="Helical" evidence="9">
    <location>
        <begin position="318"/>
        <end position="336"/>
    </location>
</feature>
<dbReference type="InterPro" id="IPR011712">
    <property type="entry name" value="Sig_transdc_His_kin_sub3_dim/P"/>
</dbReference>
<keyword evidence="5" id="KW-0547">Nucleotide-binding</keyword>